<protein>
    <submittedName>
        <fullName evidence="1">Uncharacterized protein</fullName>
    </submittedName>
</protein>
<sequence length="48" mass="5705">MEGRRNLTFEVGESQLQILRILQLCCFQRPSRTNSFTRRSIFAAIIRF</sequence>
<dbReference type="EMBL" id="GGEC01082718">
    <property type="protein sequence ID" value="MBX63202.1"/>
    <property type="molecule type" value="Transcribed_RNA"/>
</dbReference>
<evidence type="ECO:0000313" key="1">
    <source>
        <dbReference type="EMBL" id="MBX63202.1"/>
    </source>
</evidence>
<reference evidence="1" key="1">
    <citation type="submission" date="2018-02" db="EMBL/GenBank/DDBJ databases">
        <title>Rhizophora mucronata_Transcriptome.</title>
        <authorList>
            <person name="Meera S.P."/>
            <person name="Sreeshan A."/>
            <person name="Augustine A."/>
        </authorList>
    </citation>
    <scope>NUCLEOTIDE SEQUENCE</scope>
    <source>
        <tissue evidence="1">Leaf</tissue>
    </source>
</reference>
<accession>A0A2P2Q889</accession>
<name>A0A2P2Q889_RHIMU</name>
<proteinExistence type="predicted"/>
<dbReference type="AlphaFoldDB" id="A0A2P2Q889"/>
<organism evidence="1">
    <name type="scientific">Rhizophora mucronata</name>
    <name type="common">Asiatic mangrove</name>
    <dbReference type="NCBI Taxonomy" id="61149"/>
    <lineage>
        <taxon>Eukaryota</taxon>
        <taxon>Viridiplantae</taxon>
        <taxon>Streptophyta</taxon>
        <taxon>Embryophyta</taxon>
        <taxon>Tracheophyta</taxon>
        <taxon>Spermatophyta</taxon>
        <taxon>Magnoliopsida</taxon>
        <taxon>eudicotyledons</taxon>
        <taxon>Gunneridae</taxon>
        <taxon>Pentapetalae</taxon>
        <taxon>rosids</taxon>
        <taxon>fabids</taxon>
        <taxon>Malpighiales</taxon>
        <taxon>Rhizophoraceae</taxon>
        <taxon>Rhizophora</taxon>
    </lineage>
</organism>